<reference evidence="2 3" key="1">
    <citation type="submission" date="2014-09" db="EMBL/GenBank/DDBJ databases">
        <authorList>
            <person name="Ellenberger Sabrina"/>
        </authorList>
    </citation>
    <scope>NUCLEOTIDE SEQUENCE [LARGE SCALE GENOMIC DNA]</scope>
    <source>
        <strain evidence="2 3">CBS 412.66</strain>
    </source>
</reference>
<feature type="compositionally biased region" description="Polar residues" evidence="1">
    <location>
        <begin position="84"/>
        <end position="101"/>
    </location>
</feature>
<organism evidence="2 3">
    <name type="scientific">Parasitella parasitica</name>
    <dbReference type="NCBI Taxonomy" id="35722"/>
    <lineage>
        <taxon>Eukaryota</taxon>
        <taxon>Fungi</taxon>
        <taxon>Fungi incertae sedis</taxon>
        <taxon>Mucoromycota</taxon>
        <taxon>Mucoromycotina</taxon>
        <taxon>Mucoromycetes</taxon>
        <taxon>Mucorales</taxon>
        <taxon>Mucorineae</taxon>
        <taxon>Mucoraceae</taxon>
        <taxon>Parasitella</taxon>
    </lineage>
</organism>
<evidence type="ECO:0000313" key="3">
    <source>
        <dbReference type="Proteomes" id="UP000054107"/>
    </source>
</evidence>
<sequence>MAERTNLTDSWQNQLERLSLHDTLTRQSSQNDAHSFQHRLDKRDNPKDSAYANYDPAVTLCYRDSVSSNASSLLSRNSTISSTDTRSFSTMASSPVTNAQSPPLKLSTAWGSEHPPRHDSPNSFSPIHSLCSSPPAEPLHQENFNLTRYPSVIDPNGCFVPSKPLPFIQKTDVTRHHYVIPTFAMAGQSQAEIMKLLFNHTDSQPFAPKEEYERTIPWHIDRNHSLLTLSQYTSSGQDNPVSRNYLVGLGQRLGITTILVIVSIEVIGTVYPLLNNLVKAMETNANANANNAEQASWWSRVVLVFNQQHGISDQAAYAQRKAVLADEMPRIQERYRLAQPLSTLFVSTQVYDQIKTTEQGADYKLCSQRILWQMMEKHMLTGRWCSELLSLQNRLNSNGSNGGSLLNVLTEDDESSSSSDEAIFQTVVEYENGKVKKPEKKKKKQRKRTMLVHQQTKTPLPLQRRSTRRQLQKVHCYDGDDGSALPLPVRNHTD</sequence>
<name>A0A0B7NMH3_9FUNG</name>
<evidence type="ECO:0000313" key="2">
    <source>
        <dbReference type="EMBL" id="CEP19836.1"/>
    </source>
</evidence>
<protein>
    <submittedName>
        <fullName evidence="2">Uncharacterized protein</fullName>
    </submittedName>
</protein>
<dbReference type="AlphaFoldDB" id="A0A0B7NMH3"/>
<feature type="compositionally biased region" description="Basic residues" evidence="1">
    <location>
        <begin position="437"/>
        <end position="450"/>
    </location>
</feature>
<dbReference type="Proteomes" id="UP000054107">
    <property type="component" value="Unassembled WGS sequence"/>
</dbReference>
<dbReference type="STRING" id="35722.A0A0B7NMH3"/>
<evidence type="ECO:0000256" key="1">
    <source>
        <dbReference type="SAM" id="MobiDB-lite"/>
    </source>
</evidence>
<feature type="compositionally biased region" description="Low complexity" evidence="1">
    <location>
        <begin position="72"/>
        <end position="83"/>
    </location>
</feature>
<feature type="region of interest" description="Disordered" evidence="1">
    <location>
        <begin position="434"/>
        <end position="494"/>
    </location>
</feature>
<dbReference type="OrthoDB" id="2287234at2759"/>
<keyword evidence="3" id="KW-1185">Reference proteome</keyword>
<feature type="region of interest" description="Disordered" evidence="1">
    <location>
        <begin position="72"/>
        <end position="102"/>
    </location>
</feature>
<gene>
    <name evidence="2" type="primary">PARPA_14153.1 scaffold 48217</name>
</gene>
<proteinExistence type="predicted"/>
<dbReference type="EMBL" id="LN734107">
    <property type="protein sequence ID" value="CEP19836.1"/>
    <property type="molecule type" value="Genomic_DNA"/>
</dbReference>
<feature type="region of interest" description="Disordered" evidence="1">
    <location>
        <begin position="24"/>
        <end position="51"/>
    </location>
</feature>
<feature type="compositionally biased region" description="Polar residues" evidence="1">
    <location>
        <begin position="25"/>
        <end position="34"/>
    </location>
</feature>
<feature type="compositionally biased region" description="Basic and acidic residues" evidence="1">
    <location>
        <begin position="38"/>
        <end position="47"/>
    </location>
</feature>
<accession>A0A0B7NMH3</accession>